<gene>
    <name evidence="1" type="ORF">POPTR_003G141850v4</name>
</gene>
<keyword evidence="2" id="KW-1185">Reference proteome</keyword>
<dbReference type="EMBL" id="CM009292">
    <property type="protein sequence ID" value="KAI9398189.1"/>
    <property type="molecule type" value="Genomic_DNA"/>
</dbReference>
<proteinExistence type="predicted"/>
<sequence length="50" mass="5661">MAMSLKSSLSLVVPFISIASYANGKKSKQQYILYYNNNNNLNRSPIYVCL</sequence>
<dbReference type="Proteomes" id="UP000006729">
    <property type="component" value="Chromosome 3"/>
</dbReference>
<organism evidence="1 2">
    <name type="scientific">Populus trichocarpa</name>
    <name type="common">Western balsam poplar</name>
    <name type="synonym">Populus balsamifera subsp. trichocarpa</name>
    <dbReference type="NCBI Taxonomy" id="3694"/>
    <lineage>
        <taxon>Eukaryota</taxon>
        <taxon>Viridiplantae</taxon>
        <taxon>Streptophyta</taxon>
        <taxon>Embryophyta</taxon>
        <taxon>Tracheophyta</taxon>
        <taxon>Spermatophyta</taxon>
        <taxon>Magnoliopsida</taxon>
        <taxon>eudicotyledons</taxon>
        <taxon>Gunneridae</taxon>
        <taxon>Pentapetalae</taxon>
        <taxon>rosids</taxon>
        <taxon>fabids</taxon>
        <taxon>Malpighiales</taxon>
        <taxon>Salicaceae</taxon>
        <taxon>Saliceae</taxon>
        <taxon>Populus</taxon>
    </lineage>
</organism>
<accession>A0ACC0T9C5</accession>
<name>A0ACC0T9C5_POPTR</name>
<evidence type="ECO:0000313" key="1">
    <source>
        <dbReference type="EMBL" id="KAI9398189.1"/>
    </source>
</evidence>
<protein>
    <submittedName>
        <fullName evidence="1">Uncharacterized protein</fullName>
    </submittedName>
</protein>
<reference evidence="1 2" key="1">
    <citation type="journal article" date="2006" name="Science">
        <title>The genome of black cottonwood, Populus trichocarpa (Torr. &amp; Gray).</title>
        <authorList>
            <person name="Tuskan G.A."/>
            <person name="Difazio S."/>
            <person name="Jansson S."/>
            <person name="Bohlmann J."/>
            <person name="Grigoriev I."/>
            <person name="Hellsten U."/>
            <person name="Putnam N."/>
            <person name="Ralph S."/>
            <person name="Rombauts S."/>
            <person name="Salamov A."/>
            <person name="Schein J."/>
            <person name="Sterck L."/>
            <person name="Aerts A."/>
            <person name="Bhalerao R.R."/>
            <person name="Bhalerao R.P."/>
            <person name="Blaudez D."/>
            <person name="Boerjan W."/>
            <person name="Brun A."/>
            <person name="Brunner A."/>
            <person name="Busov V."/>
            <person name="Campbell M."/>
            <person name="Carlson J."/>
            <person name="Chalot M."/>
            <person name="Chapman J."/>
            <person name="Chen G.L."/>
            <person name="Cooper D."/>
            <person name="Coutinho P.M."/>
            <person name="Couturier J."/>
            <person name="Covert S."/>
            <person name="Cronk Q."/>
            <person name="Cunningham R."/>
            <person name="Davis J."/>
            <person name="Degroeve S."/>
            <person name="Dejardin A."/>
            <person name="Depamphilis C."/>
            <person name="Detter J."/>
            <person name="Dirks B."/>
            <person name="Dubchak I."/>
            <person name="Duplessis S."/>
            <person name="Ehlting J."/>
            <person name="Ellis B."/>
            <person name="Gendler K."/>
            <person name="Goodstein D."/>
            <person name="Gribskov M."/>
            <person name="Grimwood J."/>
            <person name="Groover A."/>
            <person name="Gunter L."/>
            <person name="Hamberger B."/>
            <person name="Heinze B."/>
            <person name="Helariutta Y."/>
            <person name="Henrissat B."/>
            <person name="Holligan D."/>
            <person name="Holt R."/>
            <person name="Huang W."/>
            <person name="Islam-Faridi N."/>
            <person name="Jones S."/>
            <person name="Jones-Rhoades M."/>
            <person name="Jorgensen R."/>
            <person name="Joshi C."/>
            <person name="Kangasjarvi J."/>
            <person name="Karlsson J."/>
            <person name="Kelleher C."/>
            <person name="Kirkpatrick R."/>
            <person name="Kirst M."/>
            <person name="Kohler A."/>
            <person name="Kalluri U."/>
            <person name="Larimer F."/>
            <person name="Leebens-Mack J."/>
            <person name="Leple J.C."/>
            <person name="Locascio P."/>
            <person name="Lou Y."/>
            <person name="Lucas S."/>
            <person name="Martin F."/>
            <person name="Montanini B."/>
            <person name="Napoli C."/>
            <person name="Nelson D.R."/>
            <person name="Nelson C."/>
            <person name="Nieminen K."/>
            <person name="Nilsson O."/>
            <person name="Pereda V."/>
            <person name="Peter G."/>
            <person name="Philippe R."/>
            <person name="Pilate G."/>
            <person name="Poliakov A."/>
            <person name="Razumovskaya J."/>
            <person name="Richardson P."/>
            <person name="Rinaldi C."/>
            <person name="Ritland K."/>
            <person name="Rouze P."/>
            <person name="Ryaboy D."/>
            <person name="Schmutz J."/>
            <person name="Schrader J."/>
            <person name="Segerman B."/>
            <person name="Shin H."/>
            <person name="Siddiqui A."/>
            <person name="Sterky F."/>
            <person name="Terry A."/>
            <person name="Tsai C.J."/>
            <person name="Uberbacher E."/>
            <person name="Unneberg P."/>
            <person name="Vahala J."/>
            <person name="Wall K."/>
            <person name="Wessler S."/>
            <person name="Yang G."/>
            <person name="Yin T."/>
            <person name="Douglas C."/>
            <person name="Marra M."/>
            <person name="Sandberg G."/>
            <person name="Van de Peer Y."/>
            <person name="Rokhsar D."/>
        </authorList>
    </citation>
    <scope>NUCLEOTIDE SEQUENCE [LARGE SCALE GENOMIC DNA]</scope>
    <source>
        <strain evidence="2">cv. Nisqually</strain>
    </source>
</reference>
<comment type="caution">
    <text evidence="1">The sequence shown here is derived from an EMBL/GenBank/DDBJ whole genome shotgun (WGS) entry which is preliminary data.</text>
</comment>
<evidence type="ECO:0000313" key="2">
    <source>
        <dbReference type="Proteomes" id="UP000006729"/>
    </source>
</evidence>